<dbReference type="GO" id="GO:0004664">
    <property type="term" value="F:prephenate dehydratase activity"/>
    <property type="evidence" value="ECO:0007669"/>
    <property type="project" value="UniProtKB-EC"/>
</dbReference>
<dbReference type="InterPro" id="IPR001086">
    <property type="entry name" value="Preph_deHydtase"/>
</dbReference>
<dbReference type="PANTHER" id="PTHR21022:SF19">
    <property type="entry name" value="PREPHENATE DEHYDRATASE-RELATED"/>
    <property type="match status" value="1"/>
</dbReference>
<feature type="compositionally biased region" description="Basic and acidic residues" evidence="8">
    <location>
        <begin position="286"/>
        <end position="305"/>
    </location>
</feature>
<evidence type="ECO:0000256" key="7">
    <source>
        <dbReference type="ARBA" id="ARBA00047848"/>
    </source>
</evidence>
<evidence type="ECO:0000259" key="9">
    <source>
        <dbReference type="PROSITE" id="PS51168"/>
    </source>
</evidence>
<dbReference type="CDD" id="cd13632">
    <property type="entry name" value="PBP2_Aa-PDT_like"/>
    <property type="match status" value="1"/>
</dbReference>
<sequence>MDRPPRPQRRFAYLGPRGTFTERALRSLPEAEGARLTPAATASQALALVLRADADAAMLPVHNTVAGMVPDTLRALAESPAPSVLREVVLGIEFALLVRPGTPLARIRTVSGHPHALRQVGGWLSGRVPRARRLSAASNAEAARLVREGECDAAVAGEFTAAPYGLRVAASGIQDTAGATTRFLLCARSGGRGLPALAPADRTSMIGRLDGRPQDVDGLLADLRRHPFLRAVSLYAVRDGGRGSLLFADCPGRPDEPPSARAVGLLRLRVPGLRSLGSYTAAQDPSRPHDPSHPNDLCHGHDSYEGSRTMPTEAADVTTTGAPRPAQPTPEDIAQLREQIDDLDRFLIGTLKERLRTSREIQRLRTGRGGTHLDAGREHAIRGRYAEELGEGGAGLAEALLQLCRGRSAR</sequence>
<proteinExistence type="predicted"/>
<feature type="domain" description="Prephenate dehydratase" evidence="10">
    <location>
        <begin position="10"/>
        <end position="188"/>
    </location>
</feature>
<dbReference type="Gene3D" id="3.40.190.10">
    <property type="entry name" value="Periplasmic binding protein-like II"/>
    <property type="match status" value="2"/>
</dbReference>
<dbReference type="PANTHER" id="PTHR21022">
    <property type="entry name" value="PREPHENATE DEHYDRATASE P PROTEIN"/>
    <property type="match status" value="1"/>
</dbReference>
<reference evidence="11" key="1">
    <citation type="submission" date="2024-07" db="EMBL/GenBank/DDBJ databases">
        <authorList>
            <person name="Yu S.T."/>
        </authorList>
    </citation>
    <scope>NUCLEOTIDE SEQUENCE</scope>
    <source>
        <strain evidence="11">R11</strain>
    </source>
</reference>
<organism evidence="11">
    <name type="scientific">Streptomyces sp. R11</name>
    <dbReference type="NCBI Taxonomy" id="3238625"/>
    <lineage>
        <taxon>Bacteria</taxon>
        <taxon>Bacillati</taxon>
        <taxon>Actinomycetota</taxon>
        <taxon>Actinomycetes</taxon>
        <taxon>Kitasatosporales</taxon>
        <taxon>Streptomycetaceae</taxon>
        <taxon>Streptomyces</taxon>
    </lineage>
</organism>
<dbReference type="RefSeq" id="WP_369274036.1">
    <property type="nucleotide sequence ID" value="NZ_CP163432.1"/>
</dbReference>
<dbReference type="NCBIfam" id="NF005894">
    <property type="entry name" value="PRK07857.1"/>
    <property type="match status" value="1"/>
</dbReference>
<dbReference type="SUPFAM" id="SSF53850">
    <property type="entry name" value="Periplasmic binding protein-like II"/>
    <property type="match status" value="1"/>
</dbReference>
<dbReference type="InterPro" id="IPR036979">
    <property type="entry name" value="CM_dom_sf"/>
</dbReference>
<dbReference type="SUPFAM" id="SSF48600">
    <property type="entry name" value="Chorismate mutase II"/>
    <property type="match status" value="1"/>
</dbReference>
<comment type="pathway">
    <text evidence="1">Amino-acid biosynthesis; L-phenylalanine biosynthesis; phenylpyruvate from prephenate: step 1/1.</text>
</comment>
<feature type="domain" description="Chorismate mutase" evidence="9">
    <location>
        <begin position="327"/>
        <end position="410"/>
    </location>
</feature>
<keyword evidence="3" id="KW-0028">Amino-acid biosynthesis</keyword>
<comment type="catalytic activity">
    <reaction evidence="7">
        <text>prephenate + H(+) = 3-phenylpyruvate + CO2 + H2O</text>
        <dbReference type="Rhea" id="RHEA:21648"/>
        <dbReference type="ChEBI" id="CHEBI:15377"/>
        <dbReference type="ChEBI" id="CHEBI:15378"/>
        <dbReference type="ChEBI" id="CHEBI:16526"/>
        <dbReference type="ChEBI" id="CHEBI:18005"/>
        <dbReference type="ChEBI" id="CHEBI:29934"/>
        <dbReference type="EC" id="4.2.1.51"/>
    </reaction>
</comment>
<dbReference type="GO" id="GO:0005737">
    <property type="term" value="C:cytoplasm"/>
    <property type="evidence" value="ECO:0007669"/>
    <property type="project" value="TreeGrafter"/>
</dbReference>
<dbReference type="GO" id="GO:0009094">
    <property type="term" value="P:L-phenylalanine biosynthetic process"/>
    <property type="evidence" value="ECO:0007669"/>
    <property type="project" value="UniProtKB-KW"/>
</dbReference>
<dbReference type="EMBL" id="CP163432">
    <property type="protein sequence ID" value="XDQ14052.1"/>
    <property type="molecule type" value="Genomic_DNA"/>
</dbReference>
<evidence type="ECO:0000256" key="2">
    <source>
        <dbReference type="ARBA" id="ARBA00013147"/>
    </source>
</evidence>
<accession>A0AB39N818</accession>
<gene>
    <name evidence="11" type="ORF">AB5J55_32610</name>
</gene>
<dbReference type="InterPro" id="IPR002701">
    <property type="entry name" value="CM_II_prokaryot"/>
</dbReference>
<evidence type="ECO:0000313" key="11">
    <source>
        <dbReference type="EMBL" id="XDQ14052.1"/>
    </source>
</evidence>
<dbReference type="Pfam" id="PF00800">
    <property type="entry name" value="PDT"/>
    <property type="match status" value="1"/>
</dbReference>
<dbReference type="AlphaFoldDB" id="A0AB39N818"/>
<evidence type="ECO:0000259" key="10">
    <source>
        <dbReference type="PROSITE" id="PS51171"/>
    </source>
</evidence>
<dbReference type="InterPro" id="IPR036263">
    <property type="entry name" value="Chorismate_II_sf"/>
</dbReference>
<dbReference type="GO" id="GO:0004106">
    <property type="term" value="F:chorismate mutase activity"/>
    <property type="evidence" value="ECO:0007669"/>
    <property type="project" value="InterPro"/>
</dbReference>
<evidence type="ECO:0000256" key="1">
    <source>
        <dbReference type="ARBA" id="ARBA00004741"/>
    </source>
</evidence>
<dbReference type="PROSITE" id="PS51168">
    <property type="entry name" value="CHORISMATE_MUT_2"/>
    <property type="match status" value="1"/>
</dbReference>
<keyword evidence="5" id="KW-0584">Phenylalanine biosynthesis</keyword>
<dbReference type="PROSITE" id="PS51171">
    <property type="entry name" value="PREPHENATE_DEHYDR_3"/>
    <property type="match status" value="1"/>
</dbReference>
<evidence type="ECO:0000256" key="3">
    <source>
        <dbReference type="ARBA" id="ARBA00022605"/>
    </source>
</evidence>
<protein>
    <recommendedName>
        <fullName evidence="2">prephenate dehydratase</fullName>
        <ecNumber evidence="2">4.2.1.51</ecNumber>
    </recommendedName>
</protein>
<evidence type="ECO:0000256" key="5">
    <source>
        <dbReference type="ARBA" id="ARBA00023222"/>
    </source>
</evidence>
<keyword evidence="6" id="KW-0456">Lyase</keyword>
<dbReference type="EC" id="4.2.1.51" evidence="2"/>
<evidence type="ECO:0000256" key="4">
    <source>
        <dbReference type="ARBA" id="ARBA00023141"/>
    </source>
</evidence>
<name>A0AB39N818_9ACTN</name>
<evidence type="ECO:0000256" key="8">
    <source>
        <dbReference type="SAM" id="MobiDB-lite"/>
    </source>
</evidence>
<keyword evidence="4" id="KW-0057">Aromatic amino acid biosynthesis</keyword>
<dbReference type="SMART" id="SM00830">
    <property type="entry name" value="CM_2"/>
    <property type="match status" value="1"/>
</dbReference>
<dbReference type="Gene3D" id="1.20.59.10">
    <property type="entry name" value="Chorismate mutase"/>
    <property type="match status" value="1"/>
</dbReference>
<dbReference type="Pfam" id="PF01817">
    <property type="entry name" value="CM_2"/>
    <property type="match status" value="1"/>
</dbReference>
<evidence type="ECO:0000256" key="6">
    <source>
        <dbReference type="ARBA" id="ARBA00023239"/>
    </source>
</evidence>
<feature type="region of interest" description="Disordered" evidence="8">
    <location>
        <begin position="278"/>
        <end position="309"/>
    </location>
</feature>
<keyword evidence="11" id="KW-0413">Isomerase</keyword>
<dbReference type="GO" id="GO:0046417">
    <property type="term" value="P:chorismate metabolic process"/>
    <property type="evidence" value="ECO:0007669"/>
    <property type="project" value="InterPro"/>
</dbReference>